<dbReference type="EMBL" id="MCFN01000044">
    <property type="protein sequence ID" value="OXB67112.1"/>
    <property type="molecule type" value="Genomic_DNA"/>
</dbReference>
<dbReference type="GO" id="GO:0034453">
    <property type="term" value="P:microtubule anchoring"/>
    <property type="evidence" value="ECO:0007669"/>
    <property type="project" value="InterPro"/>
</dbReference>
<proteinExistence type="predicted"/>
<dbReference type="GO" id="GO:0008017">
    <property type="term" value="F:microtubule binding"/>
    <property type="evidence" value="ECO:0007669"/>
    <property type="project" value="InterPro"/>
</dbReference>
<dbReference type="STRING" id="9009.A0A226NI01"/>
<sequence length="164" mass="19466">MLQVIFDLTHELLYTEYQATASPNTFPWLKENLRSCCSRCHYRRTDVDEVKTFVQGEIIKIMNLERNDAERKRRLLNMTKYGNCERDRVDLILVSRPLNKDSFAFSGLKSEMFIQELHKEEPQWTSYNDDELTVKMSMTEEIFNSLILDTVRVLNNIYLRKASN</sequence>
<keyword evidence="2" id="KW-1185">Reference proteome</keyword>
<dbReference type="GO" id="GO:0005813">
    <property type="term" value="C:centrosome"/>
    <property type="evidence" value="ECO:0007669"/>
    <property type="project" value="InterPro"/>
</dbReference>
<dbReference type="PANTHER" id="PTHR13958">
    <property type="entry name" value="CENTROSOME-ASSOCIATED PROTEIN 350"/>
    <property type="match status" value="1"/>
</dbReference>
<dbReference type="AlphaFoldDB" id="A0A226NI01"/>
<gene>
    <name evidence="1" type="ORF">ASZ78_005685</name>
</gene>
<dbReference type="InterPro" id="IPR028750">
    <property type="entry name" value="CEP350/CC187"/>
</dbReference>
<evidence type="ECO:0000313" key="2">
    <source>
        <dbReference type="Proteomes" id="UP000198323"/>
    </source>
</evidence>
<dbReference type="PANTHER" id="PTHR13958:SF3">
    <property type="entry name" value="CAP-GLY DOMAIN-CONTAINING PROTEIN-RELATED"/>
    <property type="match status" value="1"/>
</dbReference>
<dbReference type="OrthoDB" id="306254at2759"/>
<dbReference type="Proteomes" id="UP000198323">
    <property type="component" value="Unassembled WGS sequence"/>
</dbReference>
<protein>
    <submittedName>
        <fullName evidence="1">Uncharacterized protein</fullName>
    </submittedName>
</protein>
<accession>A0A226NI01</accession>
<name>A0A226NI01_CALSU</name>
<organism evidence="1 2">
    <name type="scientific">Callipepla squamata</name>
    <name type="common">Scaled quail</name>
    <dbReference type="NCBI Taxonomy" id="9009"/>
    <lineage>
        <taxon>Eukaryota</taxon>
        <taxon>Metazoa</taxon>
        <taxon>Chordata</taxon>
        <taxon>Craniata</taxon>
        <taxon>Vertebrata</taxon>
        <taxon>Euteleostomi</taxon>
        <taxon>Archelosauria</taxon>
        <taxon>Archosauria</taxon>
        <taxon>Dinosauria</taxon>
        <taxon>Saurischia</taxon>
        <taxon>Theropoda</taxon>
        <taxon>Coelurosauria</taxon>
        <taxon>Aves</taxon>
        <taxon>Neognathae</taxon>
        <taxon>Galloanserae</taxon>
        <taxon>Galliformes</taxon>
        <taxon>Odontophoridae</taxon>
        <taxon>Callipepla</taxon>
    </lineage>
</organism>
<comment type="caution">
    <text evidence="1">The sequence shown here is derived from an EMBL/GenBank/DDBJ whole genome shotgun (WGS) entry which is preliminary data.</text>
</comment>
<evidence type="ECO:0000313" key="1">
    <source>
        <dbReference type="EMBL" id="OXB67112.1"/>
    </source>
</evidence>
<reference evidence="1 2" key="1">
    <citation type="submission" date="2016-07" db="EMBL/GenBank/DDBJ databases">
        <title>Disparate Historic Effective Population Sizes Predicted by Modern Levels of Genome Diversity for the Scaled Quail (Callipepla squamata) and the Northern Bobwhite (Colinus virginianus): Inferences from First and Second Generation Draft Genome Assemblies for Sympatric New World Quail.</title>
        <authorList>
            <person name="Oldeschulte D.L."/>
            <person name="Halley Y.A."/>
            <person name="Bhattarai E.K."/>
            <person name="Brashear W.A."/>
            <person name="Hill J."/>
            <person name="Metz R.P."/>
            <person name="Johnson C.D."/>
            <person name="Rollins D."/>
            <person name="Peterson M.J."/>
            <person name="Bickhart D.M."/>
            <person name="Decker J.E."/>
            <person name="Seabury C.M."/>
        </authorList>
    </citation>
    <scope>NUCLEOTIDE SEQUENCE [LARGE SCALE GENOMIC DNA]</scope>
    <source>
        <strain evidence="1 2">Texas</strain>
        <tissue evidence="1">Leg muscle</tissue>
    </source>
</reference>